<evidence type="ECO:0000259" key="8">
    <source>
        <dbReference type="Pfam" id="PF12340"/>
    </source>
</evidence>
<keyword evidence="12" id="KW-1185">Reference proteome</keyword>
<evidence type="ECO:0000256" key="4">
    <source>
        <dbReference type="ARBA" id="ARBA00022786"/>
    </source>
</evidence>
<dbReference type="InterPro" id="IPR022099">
    <property type="entry name" value="DUF3638"/>
</dbReference>
<dbReference type="Proteomes" id="UP000316270">
    <property type="component" value="Chromosome 3"/>
</dbReference>
<evidence type="ECO:0000256" key="2">
    <source>
        <dbReference type="ARBA" id="ARBA00012759"/>
    </source>
</evidence>
<organism evidence="11 12">
    <name type="scientific">Venturia effusa</name>
    <dbReference type="NCBI Taxonomy" id="50376"/>
    <lineage>
        <taxon>Eukaryota</taxon>
        <taxon>Fungi</taxon>
        <taxon>Dikarya</taxon>
        <taxon>Ascomycota</taxon>
        <taxon>Pezizomycotina</taxon>
        <taxon>Dothideomycetes</taxon>
        <taxon>Pleosporomycetidae</taxon>
        <taxon>Venturiales</taxon>
        <taxon>Venturiaceae</taxon>
        <taxon>Venturia</taxon>
    </lineage>
</organism>
<evidence type="ECO:0000313" key="12">
    <source>
        <dbReference type="Proteomes" id="UP000316270"/>
    </source>
</evidence>
<keyword evidence="5" id="KW-0378">Hydrolase</keyword>
<evidence type="ECO:0000256" key="3">
    <source>
        <dbReference type="ARBA" id="ARBA00022670"/>
    </source>
</evidence>
<dbReference type="InterPro" id="IPR051346">
    <property type="entry name" value="OTU_Deubiquitinase"/>
</dbReference>
<keyword evidence="6" id="KW-0788">Thiol protease</keyword>
<dbReference type="Pfam" id="PF12359">
    <property type="entry name" value="DUF3645"/>
    <property type="match status" value="1"/>
</dbReference>
<evidence type="ECO:0000256" key="6">
    <source>
        <dbReference type="ARBA" id="ARBA00022807"/>
    </source>
</evidence>
<keyword evidence="4" id="KW-0833">Ubl conjugation pathway</keyword>
<dbReference type="PANTHER" id="PTHR13367">
    <property type="entry name" value="UBIQUITIN THIOESTERASE"/>
    <property type="match status" value="1"/>
</dbReference>
<dbReference type="STRING" id="50376.A0A517L1T8"/>
<name>A0A517L1T8_9PEZI</name>
<dbReference type="InterPro" id="IPR022105">
    <property type="entry name" value="DUF3645"/>
</dbReference>
<reference evidence="11 12" key="1">
    <citation type="submission" date="2019-07" db="EMBL/GenBank/DDBJ databases">
        <title>Finished genome of Venturia effusa.</title>
        <authorList>
            <person name="Young C.A."/>
            <person name="Cox M.P."/>
            <person name="Ganley A.R.D."/>
            <person name="David W.J."/>
        </authorList>
    </citation>
    <scope>NUCLEOTIDE SEQUENCE [LARGE SCALE GENOMIC DNA]</scope>
    <source>
        <strain evidence="12">albino</strain>
    </source>
</reference>
<gene>
    <name evidence="11" type="ORF">FKW77_008638</name>
</gene>
<dbReference type="OrthoDB" id="3182339at2759"/>
<feature type="domain" description="DUF6606" evidence="10">
    <location>
        <begin position="19"/>
        <end position="290"/>
    </location>
</feature>
<comment type="catalytic activity">
    <reaction evidence="1">
        <text>Thiol-dependent hydrolysis of ester, thioester, amide, peptide and isopeptide bonds formed by the C-terminal Gly of ubiquitin (a 76-residue protein attached to proteins as an intracellular targeting signal).</text>
        <dbReference type="EC" id="3.4.19.12"/>
    </reaction>
</comment>
<keyword evidence="7" id="KW-0175">Coiled coil</keyword>
<proteinExistence type="predicted"/>
<evidence type="ECO:0000313" key="11">
    <source>
        <dbReference type="EMBL" id="QDS69602.1"/>
    </source>
</evidence>
<dbReference type="EMBL" id="CP042187">
    <property type="protein sequence ID" value="QDS69602.1"/>
    <property type="molecule type" value="Genomic_DNA"/>
</dbReference>
<dbReference type="InterPro" id="IPR046541">
    <property type="entry name" value="DUF6606"/>
</dbReference>
<keyword evidence="3" id="KW-0645">Protease</keyword>
<feature type="domain" description="DUF3645" evidence="9">
    <location>
        <begin position="2349"/>
        <end position="2377"/>
    </location>
</feature>
<dbReference type="GO" id="GO:0006508">
    <property type="term" value="P:proteolysis"/>
    <property type="evidence" value="ECO:0007669"/>
    <property type="project" value="UniProtKB-KW"/>
</dbReference>
<evidence type="ECO:0000259" key="9">
    <source>
        <dbReference type="Pfam" id="PF12359"/>
    </source>
</evidence>
<dbReference type="EC" id="3.4.19.12" evidence="2"/>
<evidence type="ECO:0000256" key="7">
    <source>
        <dbReference type="SAM" id="Coils"/>
    </source>
</evidence>
<sequence>MDCDSADPELDHIFADLLVHLILPSKCPQAQNSNLLEIDSYLLTLVQEASDSFVNQCAEEHKSGWQSVEQLLSQWVQINSDASIHPFRLDETITALPVRGSVALHIRAQNSGIMLHRTEHQRVVFELFEAAPRNADVMATGDAFVPGRLTRNFPGSAITCPWKMVTDEGFRYQLGKFLCGLNEETVHAFQNSVSTTAKADPHDTPHPGMITEMFANLLAAHGEVLRGKPTTKHTREESYLGEGAKRAWRRTPLWLVIKVAIVRALTYAFPTDEKQYHYKNFILYFLAQIATKACREQVPHELRHLLSVKLARRLAKLHPNGYDFVVSAGITASKDLNMTVQAVWADIQEADNDARLIPKLDMKASLDQMSLQLEGSRRPIITAIEANHTLLTRANFRPRATKRLQILKDGLPQLSTLEAQKPVTLVEFENWVASNLNPWLDSCTTSAATCLRLKDLIEKYLPAMMAMYRGCCERFSIGVLTVLEIWVALDKVQCALNPLLEQYSPGLPASILEPLLLRKKDLMFRAQAAERYLHRRQYPPATEVLDLFSHMELFFMRFFDQSKIHQKIRTTIDSEATAARQQKTMQWQELEEQYASLMQGYTDRDHDVGAQGQHDDSTCEKCIIEAEAESLKIVKHEWPLPKDEDAQKVLIVEMEPPFGFRAWRDATWALIHDLGQPEVKSNGDENEPNAKKAEEDLFLTTYNALSRRYVHGESRIMLKAIKKPAQLTGRKTRKIPCELDHVCINNESIWTFFDKQKAVLTSQQRPRPDFGRFCTYQLPDGPYSHLQWTVASPDYSDNRVVAQQNDCPTKINLNEHYDFGSLRSGRHLQLINILGALAGQNLNVKNIAIQTLFSQVLWEFGPMQVEDSDSDPASACIDSHIRITHAAFDDELFCEKLLVVLGSITEQTALSTAEQNTDGLVLIAIVILRLVSFATSEDIRAQALEHLRKLRKSCLLLLHRLAKGPPIANNSKTSSSNYQLFKLATLAKMTFDVDIADIAHVLSDDQDVEDLTTASLVARENLPGDIQTLPYNVKEMVLKGIEISRTLESDLRALIIQSSNGLNGALLTRSEETTLKGAWSFLQASDDRHPWIEYRTSSPIPRLLHYNILTGEFMISGQYIRTVPFDIERDPMYQRLIGQHALKVLPSNAPGMQYTSMDTLHGHKLHFRHLEDGKVVIRASFEGRRLELIPNTTFKGDLPDYFVQEFVHWLDLDSHVVELRHIKTPFNASSDDIWKLDFKTSKMSSSDFTLVPQHHPTFRNIQSILNHLETASHILIFVDCANTVHIELRRYGLKFSIDKHGDLVSRDFDAVVDRNQDLGCLVGLQNKLVLRSKNDLGSAQRHVLIPFGPVILAKHKVHISINIDLHIEGGRAKYFHYRCDEYLKIIQTPADRLSTLFLAYLHATCAFILADPWTEQTGTQRALQILRQPMLKATAPLTTDEISVLETIARLTPDRRYRPVRKKEMQEVSWDPILSSFSQHEDFYFLAQEIKQESDQYSMLYNKADPAGDLVMRENPELLWRARIRNSWFRTPDLMQNRAASEDHVYHSRDTDRSERGNRVYKTATVLRTCPKEHNVHPNLFEEMLDWPTISGFGDEYSPRSFQEVQSISLNEIWGSLYEACRNQNPEGNWKLSFLLSQVAFKDANILQHVETLLAISCSEQFGDMAPPSNRSYELSVGLTPSEDALNSAIKAHRQPFKWPCPKGLTKAQKEKRLHAAREEHRKAVEQQLEKLRDDLVKQWPDGPIAPAAATFPKILVASAVNSCATIFARARQNAELHKYVQEVQIRLNRIPAPDDEIELPAWSGTESMSKPEPKQVCPDLLTLLRSVQAPPLPKLKPGLIFSFETTLSDTTQLGEVLCPYFPKLGDHNLPPLGEQLKQSFEAYRIFPVLAQPRDDFISPWDLQKHLQDMRKQSDETLSIIQTALQLDCDQDGLLAAVGVRATTNPYSLLRMLSHDSYQWLPLQWKQVLTKFATRLALFQRAERLVRAATSELIQELQSCGQEDWSAESHPDWILIEIEQNLTIRPHQARLAMEMCSPVSSSNLVYQVKMGDGKTKVITPLLAATISDGTTLARVLVMKPLLRQSYEQLSSTLGRLINRRVCHLPFSRRTPISKDNIGLFMKTHKALAESGGVLVETSQQILSFKLAVQAHMRTSPPFALQLAEIEENLSSIARDIVDESDEILDPKSQVVWTVGTKQQIEGHPNRWIIIIEVLGRLGTHAIRGREDSRHFYTITERQKGAFPSIRFLQDGASRDLINKIVDDVKLGLIPGLPFQFIHPGVQPLVVKFIKDLEIDQKTADSVAIALRFSPHIWQAVLLLRGLIAMGYLQFVLEQKRFFVDYGLANLEQSLLVVPFRAKGIPDQSSQFGDKEVEILLTALAYYYTGLTDSQMHQAFSILLEDRDAVDEYRDWYSRCSEFPSSLQHLHNVNLEDEEFCIRELFPELRHSQGLLNFYMKRVVFARFATEHTKRVTASAWDLPSSDIERPTVGFSGTDDNQALLPLSIKQCKLPSQQHTNALVIDLIIREENRSYIVAADEKGSALSTPALLKMIADCQLEPSVIIDVGAQILDLTNREVAASWLAIKSGHNHAIYYDENDDPQVIDRDGTTTLLAVSPLRDRLDNTLIFLDQVRTRGTDLKMPSGTKAAVLLGPRLRKDPLIQACMRMRKLGMGHTLMFVAPPDCHRSILLSAGTPPDQAITSIDVVKWTIEQTISTLQKDASLWVLQGAEYVHRESTLNRHIGKGLIDGESDPSHDCVTQFLQEIELPESRSLVELYNYHAPDQCFVKAKLVAIKDHRFARQLHHTWSIIGSNEFSASAMQQEVERQVSIEIEKEEVVEHPSSIQALTPLLSPGVKEFVRTGQLPNKPRAAKDASNSAIYPASLMMERTSALPNKKDKVWNPKNIFVTRDFVETIDAAKSARLDPYLRRVRWILASLVSGEILIISPHEANDQLEIIKQSKFVRLHLYGPRLNQSATNMSKLDFYFVSGQKNNLVGWPSAEVIRDINLLAGSLYLDSFEQYEKLLKHLGVLSRMEDKLTGPGWNIGGDGFADPEARKLLNWKSDCPFSKSPIPFFETWISVCLKGQDFGSSHLGHITSSRPLLREHFRSRKLGMDDDESLFCHDSAMDDDENEDDVGAFGGGEAMVID</sequence>
<dbReference type="PANTHER" id="PTHR13367:SF33">
    <property type="entry name" value="P-LOOP CONTAINING NUCLEOSIDE TRIPHOSPHATE HYDROLASE PROTEIN"/>
    <property type="match status" value="1"/>
</dbReference>
<dbReference type="Pfam" id="PF20255">
    <property type="entry name" value="DUF6606"/>
    <property type="match status" value="1"/>
</dbReference>
<evidence type="ECO:0000256" key="5">
    <source>
        <dbReference type="ARBA" id="ARBA00022801"/>
    </source>
</evidence>
<dbReference type="Pfam" id="PF12340">
    <property type="entry name" value="DUF3638"/>
    <property type="match status" value="1"/>
</dbReference>
<accession>A0A517L1T8</accession>
<feature type="domain" description="DUF3638" evidence="8">
    <location>
        <begin position="2003"/>
        <end position="2221"/>
    </location>
</feature>
<evidence type="ECO:0000256" key="1">
    <source>
        <dbReference type="ARBA" id="ARBA00000707"/>
    </source>
</evidence>
<protein>
    <recommendedName>
        <fullName evidence="2">ubiquitinyl hydrolase 1</fullName>
        <ecNumber evidence="2">3.4.19.12</ecNumber>
    </recommendedName>
</protein>
<evidence type="ECO:0000259" key="10">
    <source>
        <dbReference type="Pfam" id="PF20255"/>
    </source>
</evidence>
<feature type="coiled-coil region" evidence="7">
    <location>
        <begin position="1707"/>
        <end position="1735"/>
    </location>
</feature>
<dbReference type="GO" id="GO:0004843">
    <property type="term" value="F:cysteine-type deubiquitinase activity"/>
    <property type="evidence" value="ECO:0007669"/>
    <property type="project" value="UniProtKB-EC"/>
</dbReference>